<comment type="caution">
    <text evidence="1">The sequence shown here is derived from an EMBL/GenBank/DDBJ whole genome shotgun (WGS) entry which is preliminary data.</text>
</comment>
<reference evidence="1 2" key="1">
    <citation type="journal article" date="2022" name="Allergy">
        <title>Genome assembly and annotation of Periplaneta americana reveal a comprehensive cockroach allergen profile.</title>
        <authorList>
            <person name="Wang L."/>
            <person name="Xiong Q."/>
            <person name="Saelim N."/>
            <person name="Wang L."/>
            <person name="Nong W."/>
            <person name="Wan A.T."/>
            <person name="Shi M."/>
            <person name="Liu X."/>
            <person name="Cao Q."/>
            <person name="Hui J.H.L."/>
            <person name="Sookrung N."/>
            <person name="Leung T.F."/>
            <person name="Tungtrongchitr A."/>
            <person name="Tsui S.K.W."/>
        </authorList>
    </citation>
    <scope>NUCLEOTIDE SEQUENCE [LARGE SCALE GENOMIC DNA]</scope>
    <source>
        <strain evidence="1">PWHHKU_190912</strain>
    </source>
</reference>
<organism evidence="1 2">
    <name type="scientific">Periplaneta americana</name>
    <name type="common">American cockroach</name>
    <name type="synonym">Blatta americana</name>
    <dbReference type="NCBI Taxonomy" id="6978"/>
    <lineage>
        <taxon>Eukaryota</taxon>
        <taxon>Metazoa</taxon>
        <taxon>Ecdysozoa</taxon>
        <taxon>Arthropoda</taxon>
        <taxon>Hexapoda</taxon>
        <taxon>Insecta</taxon>
        <taxon>Pterygota</taxon>
        <taxon>Neoptera</taxon>
        <taxon>Polyneoptera</taxon>
        <taxon>Dictyoptera</taxon>
        <taxon>Blattodea</taxon>
        <taxon>Blattoidea</taxon>
        <taxon>Blattidae</taxon>
        <taxon>Blattinae</taxon>
        <taxon>Periplaneta</taxon>
    </lineage>
</organism>
<dbReference type="EMBL" id="JAJSOF020000003">
    <property type="protein sequence ID" value="KAJ4449801.1"/>
    <property type="molecule type" value="Genomic_DNA"/>
</dbReference>
<accession>A0ABQ8TSX0</accession>
<evidence type="ECO:0000313" key="1">
    <source>
        <dbReference type="EMBL" id="KAJ4449801.1"/>
    </source>
</evidence>
<name>A0ABQ8TSX0_PERAM</name>
<dbReference type="Proteomes" id="UP001148838">
    <property type="component" value="Unassembled WGS sequence"/>
</dbReference>
<proteinExistence type="predicted"/>
<keyword evidence="2" id="KW-1185">Reference proteome</keyword>
<protein>
    <submittedName>
        <fullName evidence="1">Uncharacterized protein</fullName>
    </submittedName>
</protein>
<sequence length="92" mass="10506">MSVRHTLCIFSTPHAQWSGAPGCEPDLVLSSCDTQLEEEIVNAIYMLETLLEKVRTDRKYRSSHCPMVEEVITVLFHDNTPNAGRKRRLHPV</sequence>
<gene>
    <name evidence="1" type="ORF">ANN_01207</name>
</gene>
<evidence type="ECO:0000313" key="2">
    <source>
        <dbReference type="Proteomes" id="UP001148838"/>
    </source>
</evidence>